<keyword evidence="6 7" id="KW-0067">ATP-binding</keyword>
<dbReference type="PANTHER" id="PTHR24351">
    <property type="entry name" value="RIBOSOMAL PROTEIN S6 KINASE"/>
    <property type="match status" value="1"/>
</dbReference>
<dbReference type="GO" id="GO:0005524">
    <property type="term" value="F:ATP binding"/>
    <property type="evidence" value="ECO:0007669"/>
    <property type="project" value="UniProtKB-UniRule"/>
</dbReference>
<evidence type="ECO:0000259" key="9">
    <source>
        <dbReference type="PROSITE" id="PS50011"/>
    </source>
</evidence>
<evidence type="ECO:0000256" key="4">
    <source>
        <dbReference type="ARBA" id="ARBA00022741"/>
    </source>
</evidence>
<dbReference type="InterPro" id="IPR011009">
    <property type="entry name" value="Kinase-like_dom_sf"/>
</dbReference>
<dbReference type="KEGG" id="fcy:FRACYDRAFT_208505"/>
<keyword evidence="5 11" id="KW-0418">Kinase</keyword>
<protein>
    <submittedName>
        <fullName evidence="11">Camp-dependent protein kinase</fullName>
    </submittedName>
</protein>
<keyword evidence="1 8" id="KW-0723">Serine/threonine-protein kinase</keyword>
<accession>A0A1E7FFB8</accession>
<evidence type="ECO:0000256" key="5">
    <source>
        <dbReference type="ARBA" id="ARBA00022777"/>
    </source>
</evidence>
<dbReference type="OrthoDB" id="63267at2759"/>
<evidence type="ECO:0000256" key="6">
    <source>
        <dbReference type="ARBA" id="ARBA00022840"/>
    </source>
</evidence>
<dbReference type="EMBL" id="KV784358">
    <property type="protein sequence ID" value="OEU16837.1"/>
    <property type="molecule type" value="Genomic_DNA"/>
</dbReference>
<evidence type="ECO:0000256" key="1">
    <source>
        <dbReference type="ARBA" id="ARBA00022527"/>
    </source>
</evidence>
<evidence type="ECO:0000259" key="10">
    <source>
        <dbReference type="PROSITE" id="PS51285"/>
    </source>
</evidence>
<comment type="similarity">
    <text evidence="8">Belongs to the protein kinase superfamily.</text>
</comment>
<organism evidence="11 12">
    <name type="scientific">Fragilariopsis cylindrus CCMP1102</name>
    <dbReference type="NCBI Taxonomy" id="635003"/>
    <lineage>
        <taxon>Eukaryota</taxon>
        <taxon>Sar</taxon>
        <taxon>Stramenopiles</taxon>
        <taxon>Ochrophyta</taxon>
        <taxon>Bacillariophyta</taxon>
        <taxon>Bacillariophyceae</taxon>
        <taxon>Bacillariophycidae</taxon>
        <taxon>Bacillariales</taxon>
        <taxon>Bacillariaceae</taxon>
        <taxon>Fragilariopsis</taxon>
    </lineage>
</organism>
<feature type="domain" description="AGC-kinase C-terminal" evidence="10">
    <location>
        <begin position="258"/>
        <end position="334"/>
    </location>
</feature>
<keyword evidence="3" id="KW-0808">Transferase</keyword>
<dbReference type="Gene3D" id="3.30.200.20">
    <property type="entry name" value="Phosphorylase Kinase, domain 1"/>
    <property type="match status" value="1"/>
</dbReference>
<dbReference type="SMART" id="SM00133">
    <property type="entry name" value="S_TK_X"/>
    <property type="match status" value="1"/>
</dbReference>
<dbReference type="InterPro" id="IPR017892">
    <property type="entry name" value="Pkinase_C"/>
</dbReference>
<dbReference type="Pfam" id="PF00069">
    <property type="entry name" value="Pkinase"/>
    <property type="match status" value="1"/>
</dbReference>
<dbReference type="InterPro" id="IPR000961">
    <property type="entry name" value="AGC-kinase_C"/>
</dbReference>
<dbReference type="InParanoid" id="A0A1E7FFB8"/>
<sequence length="339" mass="38306">MVKVIGKGSFGKVFLVKEIKTSQMFALKVLKKDNIIKRNQVEHTKTERSVLGYVKHPFIVGMNMAFQSRHKLYFVLDYCAGGELFFHLGKLGKFNEPRSRFYASEIILAISYVHSLDIIYRDLKPENVLLDGSGHIRLTDFGLSKEGISSSSSGANSFCGTPEYLAPEILNRQGHGAGVDWWSLGALLYEMLTGLPPFYCQDRERLFEKIRKSELHYPSTLTSNAKHVLRGLLTKDPTRRLGSGPKDADEIKPHRFFASIDWDKLQRGEINPPWKPTISGDQDTSQFDDEFTTMPIFSPHSMQRAPIYGTTPMGDDNPFKDFTFQARILEGQLGSGARC</sequence>
<evidence type="ECO:0000313" key="12">
    <source>
        <dbReference type="Proteomes" id="UP000095751"/>
    </source>
</evidence>
<dbReference type="FunFam" id="3.30.200.20:FF:000042">
    <property type="entry name" value="Aurora kinase A"/>
    <property type="match status" value="1"/>
</dbReference>
<feature type="binding site" evidence="7">
    <location>
        <position position="28"/>
    </location>
    <ligand>
        <name>ATP</name>
        <dbReference type="ChEBI" id="CHEBI:30616"/>
    </ligand>
</feature>
<feature type="domain" description="Protein kinase" evidence="9">
    <location>
        <begin position="1"/>
        <end position="257"/>
    </location>
</feature>
<dbReference type="InterPro" id="IPR000719">
    <property type="entry name" value="Prot_kinase_dom"/>
</dbReference>
<dbReference type="Proteomes" id="UP000095751">
    <property type="component" value="Unassembled WGS sequence"/>
</dbReference>
<dbReference type="SUPFAM" id="SSF56112">
    <property type="entry name" value="Protein kinase-like (PK-like)"/>
    <property type="match status" value="1"/>
</dbReference>
<dbReference type="PROSITE" id="PS00108">
    <property type="entry name" value="PROTEIN_KINASE_ST"/>
    <property type="match status" value="1"/>
</dbReference>
<dbReference type="SMART" id="SM00220">
    <property type="entry name" value="S_TKc"/>
    <property type="match status" value="1"/>
</dbReference>
<evidence type="ECO:0000256" key="7">
    <source>
        <dbReference type="PROSITE-ProRule" id="PRU10141"/>
    </source>
</evidence>
<reference evidence="11 12" key="1">
    <citation type="submission" date="2016-09" db="EMBL/GenBank/DDBJ databases">
        <title>Extensive genetic diversity and differential bi-allelic expression allows diatom success in the polar Southern Ocean.</title>
        <authorList>
            <consortium name="DOE Joint Genome Institute"/>
            <person name="Mock T."/>
            <person name="Otillar R.P."/>
            <person name="Strauss J."/>
            <person name="Dupont C."/>
            <person name="Frickenhaus S."/>
            <person name="Maumus F."/>
            <person name="Mcmullan M."/>
            <person name="Sanges R."/>
            <person name="Schmutz J."/>
            <person name="Toseland A."/>
            <person name="Valas R."/>
            <person name="Veluchamy A."/>
            <person name="Ward B.J."/>
            <person name="Allen A."/>
            <person name="Barry K."/>
            <person name="Falciatore A."/>
            <person name="Ferrante M."/>
            <person name="Fortunato A.E."/>
            <person name="Gloeckner G."/>
            <person name="Gruber A."/>
            <person name="Hipkin R."/>
            <person name="Janech M."/>
            <person name="Kroth P."/>
            <person name="Leese F."/>
            <person name="Lindquist E."/>
            <person name="Lyon B.R."/>
            <person name="Martin J."/>
            <person name="Mayer C."/>
            <person name="Parker M."/>
            <person name="Quesneville H."/>
            <person name="Raymond J."/>
            <person name="Uhlig C."/>
            <person name="Valentin K.U."/>
            <person name="Worden A.Z."/>
            <person name="Armbrust E.V."/>
            <person name="Bowler C."/>
            <person name="Green B."/>
            <person name="Moulton V."/>
            <person name="Van Oosterhout C."/>
            <person name="Grigoriev I."/>
        </authorList>
    </citation>
    <scope>NUCLEOTIDE SEQUENCE [LARGE SCALE GENOMIC DNA]</scope>
    <source>
        <strain evidence="11 12">CCMP1102</strain>
    </source>
</reference>
<dbReference type="PROSITE" id="PS50011">
    <property type="entry name" value="PROTEIN_KINASE_DOM"/>
    <property type="match status" value="1"/>
</dbReference>
<evidence type="ECO:0000256" key="3">
    <source>
        <dbReference type="ARBA" id="ARBA00022679"/>
    </source>
</evidence>
<evidence type="ECO:0000256" key="8">
    <source>
        <dbReference type="RuleBase" id="RU000304"/>
    </source>
</evidence>
<dbReference type="AlphaFoldDB" id="A0A1E7FFB8"/>
<name>A0A1E7FFB8_9STRA</name>
<dbReference type="Gene3D" id="1.10.510.10">
    <property type="entry name" value="Transferase(Phosphotransferase) domain 1"/>
    <property type="match status" value="1"/>
</dbReference>
<evidence type="ECO:0000256" key="2">
    <source>
        <dbReference type="ARBA" id="ARBA00022553"/>
    </source>
</evidence>
<dbReference type="PROSITE" id="PS00107">
    <property type="entry name" value="PROTEIN_KINASE_ATP"/>
    <property type="match status" value="1"/>
</dbReference>
<keyword evidence="4 7" id="KW-0547">Nucleotide-binding</keyword>
<proteinExistence type="inferred from homology"/>
<gene>
    <name evidence="11" type="ORF">FRACYDRAFT_208505</name>
</gene>
<keyword evidence="12" id="KW-1185">Reference proteome</keyword>
<dbReference type="FunFam" id="1.10.510.10:FF:000008">
    <property type="entry name" value="Non-specific serine/threonine protein kinase"/>
    <property type="match status" value="1"/>
</dbReference>
<dbReference type="InterPro" id="IPR017441">
    <property type="entry name" value="Protein_kinase_ATP_BS"/>
</dbReference>
<dbReference type="GO" id="GO:0004674">
    <property type="term" value="F:protein serine/threonine kinase activity"/>
    <property type="evidence" value="ECO:0007669"/>
    <property type="project" value="UniProtKB-KW"/>
</dbReference>
<keyword evidence="2" id="KW-0597">Phosphoprotein</keyword>
<dbReference type="Pfam" id="PF00433">
    <property type="entry name" value="Pkinase_C"/>
    <property type="match status" value="1"/>
</dbReference>
<dbReference type="InterPro" id="IPR008271">
    <property type="entry name" value="Ser/Thr_kinase_AS"/>
</dbReference>
<dbReference type="PROSITE" id="PS51285">
    <property type="entry name" value="AGC_KINASE_CTER"/>
    <property type="match status" value="1"/>
</dbReference>
<evidence type="ECO:0000313" key="11">
    <source>
        <dbReference type="EMBL" id="OEU16837.1"/>
    </source>
</evidence>